<evidence type="ECO:0000313" key="2">
    <source>
        <dbReference type="EMBL" id="PCF94938.1"/>
    </source>
</evidence>
<dbReference type="OrthoDB" id="5638848at2"/>
<keyword evidence="3" id="KW-1185">Reference proteome</keyword>
<dbReference type="Gene3D" id="3.40.50.300">
    <property type="entry name" value="P-loop containing nucleotide triphosphate hydrolases"/>
    <property type="match status" value="1"/>
</dbReference>
<evidence type="ECO:0000313" key="3">
    <source>
        <dbReference type="Proteomes" id="UP000218677"/>
    </source>
</evidence>
<evidence type="ECO:0000259" key="1">
    <source>
        <dbReference type="Pfam" id="PF13521"/>
    </source>
</evidence>
<dbReference type="Proteomes" id="UP000218677">
    <property type="component" value="Unassembled WGS sequence"/>
</dbReference>
<dbReference type="AlphaFoldDB" id="A0A2A4HHR9"/>
<dbReference type="SUPFAM" id="SSF52540">
    <property type="entry name" value="P-loop containing nucleoside triphosphate hydrolases"/>
    <property type="match status" value="1"/>
</dbReference>
<sequence length="177" mass="20218">MNHRFVVTGGPGGGKTTILSALAERGYSCVPESARKIIKERLAARLSPRPDPVSFAQEILSSDIEKYQDVTTCAHAMFFDRGVLDALYMLDAENALARDEIANYVQKFPYNSVVFLLPPWKEIYDTDSERDQTFEESIEVFEGMKRWYAQWGYETLEVPRGNINERVSFILQSIYTT</sequence>
<proteinExistence type="predicted"/>
<dbReference type="EMBL" id="NWUX01000014">
    <property type="protein sequence ID" value="PCF94938.1"/>
    <property type="molecule type" value="Genomic_DNA"/>
</dbReference>
<dbReference type="InterPro" id="IPR027417">
    <property type="entry name" value="P-loop_NTPase"/>
</dbReference>
<name>A0A2A4HHR9_9GAMM</name>
<comment type="caution">
    <text evidence="2">The sequence shown here is derived from an EMBL/GenBank/DDBJ whole genome shotgun (WGS) entry which is preliminary data.</text>
</comment>
<dbReference type="RefSeq" id="WP_096652855.1">
    <property type="nucleotide sequence ID" value="NZ_NWUX01000014.1"/>
</dbReference>
<dbReference type="InterPro" id="IPR038727">
    <property type="entry name" value="NadR/Ttd14_AAA_dom"/>
</dbReference>
<feature type="domain" description="NadR/Ttd14 AAA" evidence="1">
    <location>
        <begin position="4"/>
        <end position="166"/>
    </location>
</feature>
<dbReference type="Pfam" id="PF13521">
    <property type="entry name" value="AAA_28"/>
    <property type="match status" value="1"/>
</dbReference>
<organism evidence="2 3">
    <name type="scientific">Vreelandella nigrificans</name>
    <dbReference type="NCBI Taxonomy" id="2042704"/>
    <lineage>
        <taxon>Bacteria</taxon>
        <taxon>Pseudomonadati</taxon>
        <taxon>Pseudomonadota</taxon>
        <taxon>Gammaproteobacteria</taxon>
        <taxon>Oceanospirillales</taxon>
        <taxon>Halomonadaceae</taxon>
        <taxon>Vreelandella</taxon>
    </lineage>
</organism>
<accession>A0A2A4HHR9</accession>
<protein>
    <recommendedName>
        <fullName evidence="1">NadR/Ttd14 AAA domain-containing protein</fullName>
    </recommendedName>
</protein>
<gene>
    <name evidence="2" type="ORF">CPA45_15105</name>
</gene>
<reference evidence="3" key="1">
    <citation type="submission" date="2017-09" db="EMBL/GenBank/DDBJ databases">
        <authorList>
            <person name="Cho G.-S."/>
            <person name="Oguntoyinbo F.A."/>
            <person name="Cnockaert M."/>
            <person name="Kabisch J."/>
            <person name="Neve H."/>
            <person name="Bockelmann W."/>
            <person name="Wenning M."/>
            <person name="Franz C.M."/>
            <person name="Vandamme P."/>
        </authorList>
    </citation>
    <scope>NUCLEOTIDE SEQUENCE [LARGE SCALE GENOMIC DNA]</scope>
    <source>
        <strain evidence="3">MBT G8648</strain>
    </source>
</reference>